<keyword evidence="1" id="KW-1185">Reference proteome</keyword>
<accession>A0A915JWJ4</accession>
<dbReference type="AlphaFoldDB" id="A0A915JWJ4"/>
<name>A0A915JWJ4_ROMCU</name>
<protein>
    <submittedName>
        <fullName evidence="2">Uncharacterized protein</fullName>
    </submittedName>
</protein>
<proteinExistence type="predicted"/>
<dbReference type="Proteomes" id="UP000887565">
    <property type="component" value="Unplaced"/>
</dbReference>
<dbReference type="WBParaSite" id="nRc.2.0.1.t30399-RA">
    <property type="protein sequence ID" value="nRc.2.0.1.t30399-RA"/>
    <property type="gene ID" value="nRc.2.0.1.g30399"/>
</dbReference>
<sequence>MIALLDDRRKNQLSTSLAGITKRLLRPCYTSTARRRPSSKRRRPSLGTNAFLNSDTLPSIVDCEIVPAVRLNIFA</sequence>
<organism evidence="1 2">
    <name type="scientific">Romanomermis culicivorax</name>
    <name type="common">Nematode worm</name>
    <dbReference type="NCBI Taxonomy" id="13658"/>
    <lineage>
        <taxon>Eukaryota</taxon>
        <taxon>Metazoa</taxon>
        <taxon>Ecdysozoa</taxon>
        <taxon>Nematoda</taxon>
        <taxon>Enoplea</taxon>
        <taxon>Dorylaimia</taxon>
        <taxon>Mermithida</taxon>
        <taxon>Mermithoidea</taxon>
        <taxon>Mermithidae</taxon>
        <taxon>Romanomermis</taxon>
    </lineage>
</organism>
<evidence type="ECO:0000313" key="2">
    <source>
        <dbReference type="WBParaSite" id="nRc.2.0.1.t30399-RA"/>
    </source>
</evidence>
<evidence type="ECO:0000313" key="1">
    <source>
        <dbReference type="Proteomes" id="UP000887565"/>
    </source>
</evidence>
<reference evidence="2" key="1">
    <citation type="submission" date="2022-11" db="UniProtKB">
        <authorList>
            <consortium name="WormBaseParasite"/>
        </authorList>
    </citation>
    <scope>IDENTIFICATION</scope>
</reference>